<evidence type="ECO:0000256" key="3">
    <source>
        <dbReference type="SAM" id="SignalP"/>
    </source>
</evidence>
<keyword evidence="2" id="KW-1133">Transmembrane helix</keyword>
<feature type="region of interest" description="Disordered" evidence="1">
    <location>
        <begin position="319"/>
        <end position="457"/>
    </location>
</feature>
<feature type="signal peptide" evidence="3">
    <location>
        <begin position="1"/>
        <end position="22"/>
    </location>
</feature>
<dbReference type="EMBL" id="JAGMWT010000013">
    <property type="protein sequence ID" value="KAH7117778.1"/>
    <property type="molecule type" value="Genomic_DNA"/>
</dbReference>
<feature type="compositionally biased region" description="Polar residues" evidence="1">
    <location>
        <begin position="361"/>
        <end position="373"/>
    </location>
</feature>
<evidence type="ECO:0000256" key="2">
    <source>
        <dbReference type="SAM" id="Phobius"/>
    </source>
</evidence>
<feature type="region of interest" description="Disordered" evidence="1">
    <location>
        <begin position="279"/>
        <end position="306"/>
    </location>
</feature>
<evidence type="ECO:0000313" key="5">
    <source>
        <dbReference type="Proteomes" id="UP000700596"/>
    </source>
</evidence>
<keyword evidence="5" id="KW-1185">Reference proteome</keyword>
<feature type="compositionally biased region" description="Polar residues" evidence="1">
    <location>
        <begin position="383"/>
        <end position="399"/>
    </location>
</feature>
<sequence>MFRPHRIFLCVIGLVTWALTAADTVFSILDAASLSLTDLSFLNLAIAAAAFDCIALCCVAIFSIQYAWRKEGIIKHSTLGRRILAVSCTSLSIIALAVSLASLITIKRREQEVDAATSKAAISSWAGHLAAQFAIWTLTCVTQVVLFTCPLWTSSKPESIRPVAISGPRDSVMSEIRTSNQAADDYMLEPQRPSSPLMSLPSPTFSARSSQSLKSWRDSLHSVVRPVTSRTKLISRPSFNRDARSVYSDNHSIATMSQSDGFDTWDTSSVDPQTKEVVAQVAAPSRGTALETIPGSRPASPARALDGPFPAEYHQVDMPLSPPPKMLPDLSRPPSPAVSEGHIHPLFRTESPTPPPAATPGTQILASPLSNQMIVPPRPYSRMRSNSRAGSPSLLVQHSQHFHDHTTSQRKSRSPSPPSRGMTPPIPDFVLNSTPRSSMSGTNERRKVSLQPSNSSP</sequence>
<keyword evidence="2" id="KW-0812">Transmembrane</keyword>
<dbReference type="Proteomes" id="UP000700596">
    <property type="component" value="Unassembled WGS sequence"/>
</dbReference>
<feature type="transmembrane region" description="Helical" evidence="2">
    <location>
        <begin position="41"/>
        <end position="62"/>
    </location>
</feature>
<accession>A0A9P9DEH1</accession>
<comment type="caution">
    <text evidence="4">The sequence shown here is derived from an EMBL/GenBank/DDBJ whole genome shotgun (WGS) entry which is preliminary data.</text>
</comment>
<dbReference type="OrthoDB" id="5431149at2759"/>
<reference evidence="4" key="1">
    <citation type="journal article" date="2021" name="Nat. Commun.">
        <title>Genetic determinants of endophytism in the Arabidopsis root mycobiome.</title>
        <authorList>
            <person name="Mesny F."/>
            <person name="Miyauchi S."/>
            <person name="Thiergart T."/>
            <person name="Pickel B."/>
            <person name="Atanasova L."/>
            <person name="Karlsson M."/>
            <person name="Huettel B."/>
            <person name="Barry K.W."/>
            <person name="Haridas S."/>
            <person name="Chen C."/>
            <person name="Bauer D."/>
            <person name="Andreopoulos W."/>
            <person name="Pangilinan J."/>
            <person name="LaButti K."/>
            <person name="Riley R."/>
            <person name="Lipzen A."/>
            <person name="Clum A."/>
            <person name="Drula E."/>
            <person name="Henrissat B."/>
            <person name="Kohler A."/>
            <person name="Grigoriev I.V."/>
            <person name="Martin F.M."/>
            <person name="Hacquard S."/>
        </authorList>
    </citation>
    <scope>NUCLEOTIDE SEQUENCE</scope>
    <source>
        <strain evidence="4">MPI-CAGE-CH-0243</strain>
    </source>
</reference>
<evidence type="ECO:0000313" key="4">
    <source>
        <dbReference type="EMBL" id="KAH7117778.1"/>
    </source>
</evidence>
<feature type="chain" id="PRO_5040425303" evidence="3">
    <location>
        <begin position="23"/>
        <end position="457"/>
    </location>
</feature>
<dbReference type="AlphaFoldDB" id="A0A9P9DEH1"/>
<protein>
    <submittedName>
        <fullName evidence="4">Uncharacterized protein</fullName>
    </submittedName>
</protein>
<organism evidence="4 5">
    <name type="scientific">Dendryphion nanum</name>
    <dbReference type="NCBI Taxonomy" id="256645"/>
    <lineage>
        <taxon>Eukaryota</taxon>
        <taxon>Fungi</taxon>
        <taxon>Dikarya</taxon>
        <taxon>Ascomycota</taxon>
        <taxon>Pezizomycotina</taxon>
        <taxon>Dothideomycetes</taxon>
        <taxon>Pleosporomycetidae</taxon>
        <taxon>Pleosporales</taxon>
        <taxon>Torulaceae</taxon>
        <taxon>Dendryphion</taxon>
    </lineage>
</organism>
<feature type="compositionally biased region" description="Pro residues" evidence="1">
    <location>
        <begin position="320"/>
        <end position="336"/>
    </location>
</feature>
<evidence type="ECO:0000256" key="1">
    <source>
        <dbReference type="SAM" id="MobiDB-lite"/>
    </source>
</evidence>
<keyword evidence="2" id="KW-0472">Membrane</keyword>
<feature type="compositionally biased region" description="Polar residues" evidence="1">
    <location>
        <begin position="431"/>
        <end position="442"/>
    </location>
</feature>
<gene>
    <name evidence="4" type="ORF">B0J11DRAFT_91579</name>
</gene>
<proteinExistence type="predicted"/>
<feature type="transmembrane region" description="Helical" evidence="2">
    <location>
        <begin position="83"/>
        <end position="104"/>
    </location>
</feature>
<name>A0A9P9DEH1_9PLEO</name>
<keyword evidence="3" id="KW-0732">Signal</keyword>